<evidence type="ECO:0000256" key="1">
    <source>
        <dbReference type="SAM" id="MobiDB-lite"/>
    </source>
</evidence>
<evidence type="ECO:0000259" key="2">
    <source>
        <dbReference type="PROSITE" id="PS50112"/>
    </source>
</evidence>
<comment type="caution">
    <text evidence="3">The sequence shown here is derived from an EMBL/GenBank/DDBJ whole genome shotgun (WGS) entry which is preliminary data.</text>
</comment>
<dbReference type="PROSITE" id="PS50112">
    <property type="entry name" value="PAS"/>
    <property type="match status" value="1"/>
</dbReference>
<proteinExistence type="predicted"/>
<dbReference type="AlphaFoldDB" id="A0A6L3STZ2"/>
<dbReference type="CDD" id="cd00130">
    <property type="entry name" value="PAS"/>
    <property type="match status" value="1"/>
</dbReference>
<accession>A0A6L3STZ2</accession>
<dbReference type="OrthoDB" id="341208at2"/>
<dbReference type="Gene3D" id="3.30.450.20">
    <property type="entry name" value="PAS domain"/>
    <property type="match status" value="1"/>
</dbReference>
<evidence type="ECO:0000313" key="4">
    <source>
        <dbReference type="Proteomes" id="UP000474159"/>
    </source>
</evidence>
<dbReference type="RefSeq" id="WP_151002579.1">
    <property type="nucleotide sequence ID" value="NZ_BPQY01000494.1"/>
</dbReference>
<dbReference type="EMBL" id="VZZK01000028">
    <property type="protein sequence ID" value="KAB1076653.1"/>
    <property type="molecule type" value="Genomic_DNA"/>
</dbReference>
<dbReference type="InterPro" id="IPR035965">
    <property type="entry name" value="PAS-like_dom_sf"/>
</dbReference>
<feature type="domain" description="PAS" evidence="2">
    <location>
        <begin position="1"/>
        <end position="30"/>
    </location>
</feature>
<name>A0A6L3STZ2_9HYPH</name>
<protein>
    <recommendedName>
        <fullName evidence="2">PAS domain-containing protein</fullName>
    </recommendedName>
</protein>
<gene>
    <name evidence="3" type="ORF">F6X53_22410</name>
</gene>
<organism evidence="3 4">
    <name type="scientific">Methylobacterium soli</name>
    <dbReference type="NCBI Taxonomy" id="553447"/>
    <lineage>
        <taxon>Bacteria</taxon>
        <taxon>Pseudomonadati</taxon>
        <taxon>Pseudomonadota</taxon>
        <taxon>Alphaproteobacteria</taxon>
        <taxon>Hyphomicrobiales</taxon>
        <taxon>Methylobacteriaceae</taxon>
        <taxon>Methylobacterium</taxon>
    </lineage>
</organism>
<dbReference type="SUPFAM" id="SSF55785">
    <property type="entry name" value="PYP-like sensor domain (PAS domain)"/>
    <property type="match status" value="1"/>
</dbReference>
<dbReference type="InterPro" id="IPR000014">
    <property type="entry name" value="PAS"/>
</dbReference>
<feature type="region of interest" description="Disordered" evidence="1">
    <location>
        <begin position="111"/>
        <end position="145"/>
    </location>
</feature>
<evidence type="ECO:0000313" key="3">
    <source>
        <dbReference type="EMBL" id="KAB1076653.1"/>
    </source>
</evidence>
<dbReference type="Proteomes" id="UP000474159">
    <property type="component" value="Unassembled WGS sequence"/>
</dbReference>
<sequence>MLRSPLYTTDTDGWLTYYNEAAAEFWGYRPVLGQARWCGSWRLYEPGGAPLPHDRCPMAIALRERRAVPGVQAVLQRPDGTRVPFLPCPTLLFDRGGTLVGGSSLILPSGAAAPVQHRDGAAKRRTSESPPRAVRSHNTGPRRAA</sequence>
<reference evidence="3 4" key="1">
    <citation type="submission" date="2019-09" db="EMBL/GenBank/DDBJ databases">
        <title>YIM 48816 draft genome.</title>
        <authorList>
            <person name="Jiang L."/>
        </authorList>
    </citation>
    <scope>NUCLEOTIDE SEQUENCE [LARGE SCALE GENOMIC DNA]</scope>
    <source>
        <strain evidence="3 4">YIM 48816</strain>
    </source>
</reference>
<keyword evidence="4" id="KW-1185">Reference proteome</keyword>
<feature type="compositionally biased region" description="Basic and acidic residues" evidence="1">
    <location>
        <begin position="116"/>
        <end position="127"/>
    </location>
</feature>